<dbReference type="Pfam" id="PF04794">
    <property type="entry name" value="YdjC"/>
    <property type="match status" value="1"/>
</dbReference>
<evidence type="ECO:0000256" key="4">
    <source>
        <dbReference type="ARBA" id="ARBA00022842"/>
    </source>
</evidence>
<reference evidence="7 8" key="1">
    <citation type="journal article" date="2015" name="Genome Announc.">
        <title>Draft Genome Sequences of Marine Isolates of Thalassomonas viridans and Thalassomonas actiniarum.</title>
        <authorList>
            <person name="Olonade I."/>
            <person name="van Zyl L.J."/>
            <person name="Trindade M."/>
        </authorList>
    </citation>
    <scope>NUCLEOTIDE SEQUENCE [LARGE SCALE GENOMIC DNA]</scope>
    <source>
        <strain evidence="7 8">A5K-106</strain>
    </source>
</reference>
<gene>
    <name evidence="7" type="ORF">SG35_003460</name>
</gene>
<dbReference type="CDD" id="cd10802">
    <property type="entry name" value="YdjC_TTHB029_like"/>
    <property type="match status" value="1"/>
</dbReference>
<protein>
    <submittedName>
        <fullName evidence="7">Polysaccharide deacetylase family protein</fullName>
    </submittedName>
</protein>
<keyword evidence="8" id="KW-1185">Reference proteome</keyword>
<evidence type="ECO:0000256" key="3">
    <source>
        <dbReference type="ARBA" id="ARBA00022801"/>
    </source>
</evidence>
<evidence type="ECO:0000256" key="1">
    <source>
        <dbReference type="ARBA" id="ARBA00001946"/>
    </source>
</evidence>
<dbReference type="SUPFAM" id="SSF88713">
    <property type="entry name" value="Glycoside hydrolase/deacetylase"/>
    <property type="match status" value="1"/>
</dbReference>
<dbReference type="AlphaFoldDB" id="A0AAE9YR69"/>
<keyword evidence="3" id="KW-0378">Hydrolase</keyword>
<dbReference type="GO" id="GO:0016787">
    <property type="term" value="F:hydrolase activity"/>
    <property type="evidence" value="ECO:0007669"/>
    <property type="project" value="UniProtKB-KW"/>
</dbReference>
<evidence type="ECO:0000313" key="8">
    <source>
        <dbReference type="Proteomes" id="UP000032568"/>
    </source>
</evidence>
<organism evidence="7 8">
    <name type="scientific">Thalassomonas actiniarum</name>
    <dbReference type="NCBI Taxonomy" id="485447"/>
    <lineage>
        <taxon>Bacteria</taxon>
        <taxon>Pseudomonadati</taxon>
        <taxon>Pseudomonadota</taxon>
        <taxon>Gammaproteobacteria</taxon>
        <taxon>Alteromonadales</taxon>
        <taxon>Colwelliaceae</taxon>
        <taxon>Thalassomonas</taxon>
    </lineage>
</organism>
<evidence type="ECO:0000256" key="6">
    <source>
        <dbReference type="SAM" id="SignalP"/>
    </source>
</evidence>
<keyword evidence="4" id="KW-0460">Magnesium</keyword>
<evidence type="ECO:0000256" key="5">
    <source>
        <dbReference type="ARBA" id="ARBA00023277"/>
    </source>
</evidence>
<dbReference type="GO" id="GO:0046872">
    <property type="term" value="F:metal ion binding"/>
    <property type="evidence" value="ECO:0007669"/>
    <property type="project" value="UniProtKB-KW"/>
</dbReference>
<comment type="cofactor">
    <cofactor evidence="1">
        <name>Mg(2+)</name>
        <dbReference type="ChEBI" id="CHEBI:18420"/>
    </cofactor>
</comment>
<sequence>MRKILSVACSFVLLATLLFPALAQVEAKNLSATSAATQKRYLIIHADDAGMSHSVNMATMACLESGIVSSTSIMVPTPWFSEFADYAKKNPQHDYGVHLTLNSEWDHYRWGPVAPREKVTSLIDKDGYLWDNVKQVVKHAKADEVAIELRAQIDRAKQFGIPLSHLDTHMGALLSRPDLVQVYVNLALEYALPILFLRDIPPRFIKAYPGLATGTKRIVKTLDENNLPLLDSVLQFYGGENLVQRKENYYHALENMEAGVGQLIIHCGFDNEELRAITKSASRRNDDRLIFTSQETATFLKDQNIQLLNWKQLRAMQNR</sequence>
<reference evidence="7 8" key="2">
    <citation type="journal article" date="2022" name="Mar. Drugs">
        <title>Bioassay-Guided Fractionation Leads to the Detection of Cholic Acid Generated by the Rare Thalassomonas sp.</title>
        <authorList>
            <person name="Pheiffer F."/>
            <person name="Schneider Y.K."/>
            <person name="Hansen E.H."/>
            <person name="Andersen J.H."/>
            <person name="Isaksson J."/>
            <person name="Busche T."/>
            <person name="R C."/>
            <person name="Kalinowski J."/>
            <person name="Zyl L.V."/>
            <person name="Trindade M."/>
        </authorList>
    </citation>
    <scope>NUCLEOTIDE SEQUENCE [LARGE SCALE GENOMIC DNA]</scope>
    <source>
        <strain evidence="7 8">A5K-106</strain>
    </source>
</reference>
<feature type="signal peptide" evidence="6">
    <location>
        <begin position="1"/>
        <end position="23"/>
    </location>
</feature>
<dbReference type="Proteomes" id="UP000032568">
    <property type="component" value="Chromosome"/>
</dbReference>
<dbReference type="KEGG" id="tact:SG35_003460"/>
<keyword evidence="2" id="KW-0479">Metal-binding</keyword>
<proteinExistence type="predicted"/>
<dbReference type="PANTHER" id="PTHR31609">
    <property type="entry name" value="YDJC DEACETYLASE FAMILY MEMBER"/>
    <property type="match status" value="1"/>
</dbReference>
<keyword evidence="5" id="KW-0119">Carbohydrate metabolism</keyword>
<dbReference type="Gene3D" id="3.20.20.370">
    <property type="entry name" value="Glycoside hydrolase/deacetylase"/>
    <property type="match status" value="1"/>
</dbReference>
<dbReference type="InterPro" id="IPR006879">
    <property type="entry name" value="YdjC-like"/>
</dbReference>
<evidence type="ECO:0000256" key="2">
    <source>
        <dbReference type="ARBA" id="ARBA00022723"/>
    </source>
</evidence>
<dbReference type="RefSeq" id="WP_044834135.1">
    <property type="nucleotide sequence ID" value="NZ_CP059735.1"/>
</dbReference>
<dbReference type="PANTHER" id="PTHR31609:SF1">
    <property type="entry name" value="CARBOHYDRATE DEACETYLASE"/>
    <property type="match status" value="1"/>
</dbReference>
<dbReference type="GO" id="GO:0005975">
    <property type="term" value="P:carbohydrate metabolic process"/>
    <property type="evidence" value="ECO:0007669"/>
    <property type="project" value="InterPro"/>
</dbReference>
<name>A0AAE9YR69_9GAMM</name>
<dbReference type="GO" id="GO:0019213">
    <property type="term" value="F:deacetylase activity"/>
    <property type="evidence" value="ECO:0007669"/>
    <property type="project" value="TreeGrafter"/>
</dbReference>
<feature type="chain" id="PRO_5042132578" evidence="6">
    <location>
        <begin position="24"/>
        <end position="319"/>
    </location>
</feature>
<dbReference type="InterPro" id="IPR011330">
    <property type="entry name" value="Glyco_hydro/deAcase_b/a-brl"/>
</dbReference>
<evidence type="ECO:0000313" key="7">
    <source>
        <dbReference type="EMBL" id="WDD99739.1"/>
    </source>
</evidence>
<accession>A0AAE9YR69</accession>
<keyword evidence="6" id="KW-0732">Signal</keyword>
<dbReference type="EMBL" id="CP059735">
    <property type="protein sequence ID" value="WDD99739.1"/>
    <property type="molecule type" value="Genomic_DNA"/>
</dbReference>